<dbReference type="RefSeq" id="WP_098343523.1">
    <property type="nucleotide sequence ID" value="NZ_NTRR01000040.1"/>
</dbReference>
<gene>
    <name evidence="1" type="ORF">CN307_24225</name>
</gene>
<dbReference type="AlphaFoldDB" id="A0A2A8ZU92"/>
<reference evidence="1 2" key="1">
    <citation type="submission" date="2017-09" db="EMBL/GenBank/DDBJ databases">
        <title>Large-scale bioinformatics analysis of Bacillus genomes uncovers conserved roles of natural products in bacterial physiology.</title>
        <authorList>
            <consortium name="Agbiome Team Llc"/>
            <person name="Bleich R.M."/>
            <person name="Grubbs K.J."/>
            <person name="Santa Maria K.C."/>
            <person name="Allen S.E."/>
            <person name="Farag S."/>
            <person name="Shank E.A."/>
            <person name="Bowers A."/>
        </authorList>
    </citation>
    <scope>NUCLEOTIDE SEQUENCE [LARGE SCALE GENOMIC DNA]</scope>
    <source>
        <strain evidence="1 2">AFS022681</strain>
    </source>
</reference>
<proteinExistence type="predicted"/>
<evidence type="ECO:0000313" key="2">
    <source>
        <dbReference type="Proteomes" id="UP000220032"/>
    </source>
</evidence>
<dbReference type="EMBL" id="NTRR01000040">
    <property type="protein sequence ID" value="PFE10683.1"/>
    <property type="molecule type" value="Genomic_DNA"/>
</dbReference>
<dbReference type="Proteomes" id="UP000220032">
    <property type="component" value="Unassembled WGS sequence"/>
</dbReference>
<accession>A0A2A8ZU92</accession>
<evidence type="ECO:0000313" key="1">
    <source>
        <dbReference type="EMBL" id="PFE10683.1"/>
    </source>
</evidence>
<protein>
    <submittedName>
        <fullName evidence="1">Uncharacterized protein</fullName>
    </submittedName>
</protein>
<organism evidence="1 2">
    <name type="scientific">Bacillus cereus</name>
    <dbReference type="NCBI Taxonomy" id="1396"/>
    <lineage>
        <taxon>Bacteria</taxon>
        <taxon>Bacillati</taxon>
        <taxon>Bacillota</taxon>
        <taxon>Bacilli</taxon>
        <taxon>Bacillales</taxon>
        <taxon>Bacillaceae</taxon>
        <taxon>Bacillus</taxon>
        <taxon>Bacillus cereus group</taxon>
    </lineage>
</organism>
<sequence>MDFHDLMKFKGYIYLNKLFEPEDNSLKVLIDRCEVNETKSLVKITDEVELEAYSIDVDENRSILQLDFETYVAYSITNESFTVMDDYEISEGEIFKVYSKSRYLDFVKAGTIAEFIFPEEQFIHYQIPCLNHIIDIISYDEPEITEIKRNE</sequence>
<comment type="caution">
    <text evidence="1">The sequence shown here is derived from an EMBL/GenBank/DDBJ whole genome shotgun (WGS) entry which is preliminary data.</text>
</comment>
<name>A0A2A8ZU92_BACCE</name>